<dbReference type="OrthoDB" id="5879484at2"/>
<accession>A0A2T3J170</accession>
<keyword evidence="2" id="KW-1185">Reference proteome</keyword>
<gene>
    <name evidence="1" type="ORF">C9I99_06795</name>
</gene>
<dbReference type="EMBL" id="PYMH01000002">
    <property type="protein sequence ID" value="PSU34797.1"/>
    <property type="molecule type" value="Genomic_DNA"/>
</dbReference>
<comment type="caution">
    <text evidence="1">The sequence shown here is derived from an EMBL/GenBank/DDBJ whole genome shotgun (WGS) entry which is preliminary data.</text>
</comment>
<evidence type="ECO:0008006" key="3">
    <source>
        <dbReference type="Google" id="ProtNLM"/>
    </source>
</evidence>
<dbReference type="InterPro" id="IPR010321">
    <property type="entry name" value="DUF922"/>
</dbReference>
<reference evidence="1 2" key="1">
    <citation type="submission" date="2018-03" db="EMBL/GenBank/DDBJ databases">
        <title>Whole genome sequencing of Histamine producing bacteria.</title>
        <authorList>
            <person name="Butler K."/>
        </authorList>
    </citation>
    <scope>NUCLEOTIDE SEQUENCE [LARGE SCALE GENOMIC DNA]</scope>
    <source>
        <strain evidence="1 2">JCM 13586</strain>
    </source>
</reference>
<dbReference type="Pfam" id="PF06037">
    <property type="entry name" value="DUF922"/>
    <property type="match status" value="1"/>
</dbReference>
<dbReference type="AlphaFoldDB" id="A0A2T3J170"/>
<dbReference type="Proteomes" id="UP000241222">
    <property type="component" value="Unassembled WGS sequence"/>
</dbReference>
<proteinExistence type="predicted"/>
<name>A0A2T3J170_9GAMM</name>
<sequence>MHLFLGVWRGKLLKIQIGFLVFLPLRGLAIDTPLPFSFTTQYEVYSVEGDTVADIEKSFEDEKPLFLKVREADGYTGWRYDYWTDDDTCEIKAFSLDITYKLPQLKKSAVSPEITELYREYIKQLYRHEETHCALTVMSVNEMYLAFEKGQKGHCAEQGKKVAEHVEKISGDNERFDTYTNHGEIELAVSPFGEERYHSVCKIPFSGIVSSL</sequence>
<evidence type="ECO:0000313" key="1">
    <source>
        <dbReference type="EMBL" id="PSU34797.1"/>
    </source>
</evidence>
<organism evidence="1 2">
    <name type="scientific">Photobacterium lutimaris</name>
    <dbReference type="NCBI Taxonomy" id="388278"/>
    <lineage>
        <taxon>Bacteria</taxon>
        <taxon>Pseudomonadati</taxon>
        <taxon>Pseudomonadota</taxon>
        <taxon>Gammaproteobacteria</taxon>
        <taxon>Vibrionales</taxon>
        <taxon>Vibrionaceae</taxon>
        <taxon>Photobacterium</taxon>
    </lineage>
</organism>
<protein>
    <recommendedName>
        <fullName evidence="3">DUF922 domain-containing protein</fullName>
    </recommendedName>
</protein>
<evidence type="ECO:0000313" key="2">
    <source>
        <dbReference type="Proteomes" id="UP000241222"/>
    </source>
</evidence>